<keyword evidence="2" id="KW-1185">Reference proteome</keyword>
<evidence type="ECO:0000313" key="1">
    <source>
        <dbReference type="EMBL" id="QDS76139.1"/>
    </source>
</evidence>
<proteinExistence type="predicted"/>
<dbReference type="Proteomes" id="UP000316270">
    <property type="component" value="Chromosome 14"/>
</dbReference>
<protein>
    <submittedName>
        <fullName evidence="1">Uncharacterized protein</fullName>
    </submittedName>
</protein>
<evidence type="ECO:0000313" key="2">
    <source>
        <dbReference type="Proteomes" id="UP000316270"/>
    </source>
</evidence>
<organism evidence="1 2">
    <name type="scientific">Venturia effusa</name>
    <dbReference type="NCBI Taxonomy" id="50376"/>
    <lineage>
        <taxon>Eukaryota</taxon>
        <taxon>Fungi</taxon>
        <taxon>Dikarya</taxon>
        <taxon>Ascomycota</taxon>
        <taxon>Pezizomycotina</taxon>
        <taxon>Dothideomycetes</taxon>
        <taxon>Pleosporomycetidae</taxon>
        <taxon>Venturiales</taxon>
        <taxon>Venturiaceae</taxon>
        <taxon>Venturia</taxon>
    </lineage>
</organism>
<dbReference type="AlphaFoldDB" id="A0A517LKH2"/>
<name>A0A517LKH2_9PEZI</name>
<accession>A0A517LKH2</accession>
<dbReference type="OrthoDB" id="2157530at2759"/>
<gene>
    <name evidence="1" type="ORF">FKW77_007078</name>
</gene>
<reference evidence="1 2" key="1">
    <citation type="submission" date="2019-07" db="EMBL/GenBank/DDBJ databases">
        <title>Finished genome of Venturia effusa.</title>
        <authorList>
            <person name="Young C.A."/>
            <person name="Cox M.P."/>
            <person name="Ganley A.R.D."/>
            <person name="David W.J."/>
        </authorList>
    </citation>
    <scope>NUCLEOTIDE SEQUENCE [LARGE SCALE GENOMIC DNA]</scope>
    <source>
        <strain evidence="2">albino</strain>
    </source>
</reference>
<dbReference type="EMBL" id="CP042198">
    <property type="protein sequence ID" value="QDS76139.1"/>
    <property type="molecule type" value="Genomic_DNA"/>
</dbReference>
<dbReference type="Pfam" id="PF26639">
    <property type="entry name" value="Het-6_barrel"/>
    <property type="match status" value="1"/>
</dbReference>
<sequence length="190" mass="21738">MEHSKHSSTTGSMEEELYRLLGIGHAVTNDKQDLSFEQFMAFQSHAAELVCMIRRIGLERFEAFMKDFDVFQIASPSEQEHLFEVAFSFDDFLNDKSRPGHRSFIKNFTKHLYRRVFTTDEGRIGLAEGKILPGDLVCVFDGAYMPFLLRKVPRDDGQDTFNLVGEAFILGLMDGEVDAWGLESRDIILE</sequence>